<gene>
    <name evidence="1" type="ORF">GCM10011578_066730</name>
</gene>
<comment type="caution">
    <text evidence="1">The sequence shown here is derived from an EMBL/GenBank/DDBJ whole genome shotgun (WGS) entry which is preliminary data.</text>
</comment>
<accession>A0A918CUW8</accession>
<evidence type="ECO:0000313" key="2">
    <source>
        <dbReference type="Proteomes" id="UP000653411"/>
    </source>
</evidence>
<evidence type="ECO:0000313" key="1">
    <source>
        <dbReference type="EMBL" id="GGN29965.1"/>
    </source>
</evidence>
<dbReference type="Proteomes" id="UP000653411">
    <property type="component" value="Unassembled WGS sequence"/>
</dbReference>
<organism evidence="1 2">
    <name type="scientific">Streptomyces fuscichromogenes</name>
    <dbReference type="NCBI Taxonomy" id="1324013"/>
    <lineage>
        <taxon>Bacteria</taxon>
        <taxon>Bacillati</taxon>
        <taxon>Actinomycetota</taxon>
        <taxon>Actinomycetes</taxon>
        <taxon>Kitasatosporales</taxon>
        <taxon>Streptomycetaceae</taxon>
        <taxon>Streptomyces</taxon>
    </lineage>
</organism>
<protein>
    <submittedName>
        <fullName evidence="1">Uncharacterized protein</fullName>
    </submittedName>
</protein>
<keyword evidence="2" id="KW-1185">Reference proteome</keyword>
<proteinExistence type="predicted"/>
<reference evidence="1" key="1">
    <citation type="journal article" date="2014" name="Int. J. Syst. Evol. Microbiol.">
        <title>Complete genome sequence of Corynebacterium casei LMG S-19264T (=DSM 44701T), isolated from a smear-ripened cheese.</title>
        <authorList>
            <consortium name="US DOE Joint Genome Institute (JGI-PGF)"/>
            <person name="Walter F."/>
            <person name="Albersmeier A."/>
            <person name="Kalinowski J."/>
            <person name="Ruckert C."/>
        </authorList>
    </citation>
    <scope>NUCLEOTIDE SEQUENCE</scope>
    <source>
        <strain evidence="1">CGMCC 4.7110</strain>
    </source>
</reference>
<reference evidence="1" key="2">
    <citation type="submission" date="2020-09" db="EMBL/GenBank/DDBJ databases">
        <authorList>
            <person name="Sun Q."/>
            <person name="Zhou Y."/>
        </authorList>
    </citation>
    <scope>NUCLEOTIDE SEQUENCE</scope>
    <source>
        <strain evidence="1">CGMCC 4.7110</strain>
    </source>
</reference>
<dbReference type="EMBL" id="BMML01000018">
    <property type="protein sequence ID" value="GGN29965.1"/>
    <property type="molecule type" value="Genomic_DNA"/>
</dbReference>
<sequence length="133" mass="14388">MMTVDYRTLFADVHRRPGSYGLDGSYGQAVAFIMGCDAGNAWGLLVGFPEWLAMKAGGGANLVWSALVLRIAFPGPTVVTAAETLDQQHDEHAVGALFGLLDEFLADRKGSRGAAAIVSSYLDWQRLRREQNS</sequence>
<name>A0A918CUW8_9ACTN</name>
<dbReference type="AlphaFoldDB" id="A0A918CUW8"/>